<evidence type="ECO:0000313" key="4">
    <source>
        <dbReference type="Proteomes" id="UP001597229"/>
    </source>
</evidence>
<keyword evidence="4" id="KW-1185">Reference proteome</keyword>
<evidence type="ECO:0000256" key="1">
    <source>
        <dbReference type="SAM" id="MobiDB-lite"/>
    </source>
</evidence>
<sequence>MNWFTWTVIVLGVLLVGSTVVSIVRPRRATIDDDAKLREKNHAEGMYRGGTLGGFGPGNMPGGGTGGM</sequence>
<name>A0ABW3VYQ2_9ACTN</name>
<gene>
    <name evidence="3" type="ORF">ACFQ3F_04470</name>
</gene>
<protein>
    <submittedName>
        <fullName evidence="3">Uncharacterized protein</fullName>
    </submittedName>
</protein>
<dbReference type="Proteomes" id="UP001597229">
    <property type="component" value="Unassembled WGS sequence"/>
</dbReference>
<dbReference type="RefSeq" id="WP_367917496.1">
    <property type="nucleotide sequence ID" value="NZ_BAABAC010000005.1"/>
</dbReference>
<proteinExistence type="predicted"/>
<dbReference type="EMBL" id="JBHTLX010000005">
    <property type="protein sequence ID" value="MFD1247033.1"/>
    <property type="molecule type" value="Genomic_DNA"/>
</dbReference>
<comment type="caution">
    <text evidence="3">The sequence shown here is derived from an EMBL/GenBank/DDBJ whole genome shotgun (WGS) entry which is preliminary data.</text>
</comment>
<organism evidence="3 4">
    <name type="scientific">Nocardioides ginsengisoli</name>
    <dbReference type="NCBI Taxonomy" id="363868"/>
    <lineage>
        <taxon>Bacteria</taxon>
        <taxon>Bacillati</taxon>
        <taxon>Actinomycetota</taxon>
        <taxon>Actinomycetes</taxon>
        <taxon>Propionibacteriales</taxon>
        <taxon>Nocardioidaceae</taxon>
        <taxon>Nocardioides</taxon>
    </lineage>
</organism>
<evidence type="ECO:0000313" key="3">
    <source>
        <dbReference type="EMBL" id="MFD1247033.1"/>
    </source>
</evidence>
<keyword evidence="2" id="KW-1133">Transmembrane helix</keyword>
<feature type="region of interest" description="Disordered" evidence="1">
    <location>
        <begin position="48"/>
        <end position="68"/>
    </location>
</feature>
<keyword evidence="2" id="KW-0812">Transmembrane</keyword>
<keyword evidence="2" id="KW-0472">Membrane</keyword>
<reference evidence="4" key="1">
    <citation type="journal article" date="2019" name="Int. J. Syst. Evol. Microbiol.">
        <title>The Global Catalogue of Microorganisms (GCM) 10K type strain sequencing project: providing services to taxonomists for standard genome sequencing and annotation.</title>
        <authorList>
            <consortium name="The Broad Institute Genomics Platform"/>
            <consortium name="The Broad Institute Genome Sequencing Center for Infectious Disease"/>
            <person name="Wu L."/>
            <person name="Ma J."/>
        </authorList>
    </citation>
    <scope>NUCLEOTIDE SEQUENCE [LARGE SCALE GENOMIC DNA]</scope>
    <source>
        <strain evidence="4">CCUG 52478</strain>
    </source>
</reference>
<feature type="transmembrane region" description="Helical" evidence="2">
    <location>
        <begin position="6"/>
        <end position="24"/>
    </location>
</feature>
<evidence type="ECO:0000256" key="2">
    <source>
        <dbReference type="SAM" id="Phobius"/>
    </source>
</evidence>
<accession>A0ABW3VYQ2</accession>